<dbReference type="SUPFAM" id="SSF54768">
    <property type="entry name" value="dsRNA-binding domain-like"/>
    <property type="match status" value="1"/>
</dbReference>
<dbReference type="InterPro" id="IPR052408">
    <property type="entry name" value="Exonuclease_MUT-7-like"/>
</dbReference>
<evidence type="ECO:0000313" key="5">
    <source>
        <dbReference type="Proteomes" id="UP001605036"/>
    </source>
</evidence>
<proteinExistence type="predicted"/>
<dbReference type="PROSITE" id="PS50137">
    <property type="entry name" value="DS_RBD"/>
    <property type="match status" value="1"/>
</dbReference>
<evidence type="ECO:0000256" key="2">
    <source>
        <dbReference type="SAM" id="MobiDB-lite"/>
    </source>
</evidence>
<dbReference type="InterPro" id="IPR014720">
    <property type="entry name" value="dsRBD_dom"/>
</dbReference>
<dbReference type="Gene3D" id="3.30.160.20">
    <property type="match status" value="1"/>
</dbReference>
<dbReference type="Gene3D" id="3.30.420.10">
    <property type="entry name" value="Ribonuclease H-like superfamily/Ribonuclease H"/>
    <property type="match status" value="1"/>
</dbReference>
<evidence type="ECO:0000256" key="1">
    <source>
        <dbReference type="PROSITE-ProRule" id="PRU00266"/>
    </source>
</evidence>
<dbReference type="InterPro" id="IPR036397">
    <property type="entry name" value="RNaseH_sf"/>
</dbReference>
<dbReference type="PANTHER" id="PTHR47765">
    <property type="entry name" value="3'-5' EXONUCLEASE DOMAIN-CONTAINING PROTEIN"/>
    <property type="match status" value="1"/>
</dbReference>
<dbReference type="SMART" id="SM00358">
    <property type="entry name" value="DSRM"/>
    <property type="match status" value="1"/>
</dbReference>
<dbReference type="Pfam" id="PF01612">
    <property type="entry name" value="DNA_pol_A_exo1"/>
    <property type="match status" value="1"/>
</dbReference>
<keyword evidence="1" id="KW-0694">RNA-binding</keyword>
<dbReference type="InterPro" id="IPR002562">
    <property type="entry name" value="3'-5'_exonuclease_dom"/>
</dbReference>
<sequence>MSAGEEIPPVEAAPASLPPVTSLSPCPGDETPWDLASSSPAAFTYILKSAYADGKESASKKFQALRTLVTLSLPTAPPPGPSTFTVKCLEALVAMDPPFNEGLSHLLTSAINHLDSRFKTEEDVKCSRRLAAFMLRNAVTGVIVLNARILVKLVVVFGIQLKDVGEVATALDADESAKIQEAKELVAPFILGLVRERGYTSAVALLKQFDLQDCMPRDFLITMVTDGEPDLAGQWAAHMGIDMCCYLVQRCIVMGQYKLAHRLVQRHKLEHHFPDSYILYKQSSLRKLAGRGLWDVAESIALTDPGLQEYLVALAIEEGDTAQVAELCERFQMEQLPSCSVIINSSVNNDYIKLSDVMPTDKVCWVDSIESLASAKEHFRFADMVGLDSEWKANHIKGSQENKVSILQLATVECVFIFDMLHLSGQLPAALDDCLKLVFHAPNMLKLGYAVNNDLERLVHSYQGLECFSVCESLLDLQTFAGHTKGGLSGLTKLAVGGSLDKRARMSDWEKRPLTEKQLRYAALDAAVLVSIFEYLQTAPDSDGNPVIRDYKPYLKTFRVPQKRSKKALHSYDIHGERAESGDSSGAGGIFNRAEEVDIGGLSLSHESSAEVPHNHSEQSELMEKQGEDIDRTKLMNGDDFSRNAAKDFISLESSVAAIDSQSELCKRKLELLATSVTVNQPGQSSSPTARADLAEVSWSLSASRSCLDDEVSDIIQGTRVNSSAGIEVCEVSVTESESTPACTTERDKTLDTPGIPSQRDSEASAIYCVGPEQYGELLSACEPPEETEMLTAADDLVSATFELVGEPRPGLLKSKLQEFTQAAGFPLPMYQAQSYGPGHLLSFRCAVEVGGFRFWGNTAFKKRDAELFAAQKALSFFQAESLKYAQQQTDDDAPVWIRSLKASGWLSHWGQFAIGTYQPETIANKKGSDSATSVASANIGYHWRSHTRVRPPRSFWFTGQLSSSGSFSAVNSSFLDRRIVYRARKTSGSFHCGPSIGVHKWSHILLLM</sequence>
<protein>
    <recommendedName>
        <fullName evidence="3">DRBM domain-containing protein</fullName>
    </recommendedName>
</protein>
<dbReference type="AlphaFoldDB" id="A0ABD1YK83"/>
<dbReference type="PANTHER" id="PTHR47765:SF2">
    <property type="entry name" value="EXONUCLEASE MUT-7 HOMOLOG"/>
    <property type="match status" value="1"/>
</dbReference>
<feature type="region of interest" description="Disordered" evidence="2">
    <location>
        <begin position="1"/>
        <end position="31"/>
    </location>
</feature>
<dbReference type="Pfam" id="PF00035">
    <property type="entry name" value="dsrm"/>
    <property type="match status" value="1"/>
</dbReference>
<accession>A0ABD1YK83</accession>
<keyword evidence="5" id="KW-1185">Reference proteome</keyword>
<gene>
    <name evidence="4" type="ORF">R1flu_015714</name>
</gene>
<dbReference type="Proteomes" id="UP001605036">
    <property type="component" value="Unassembled WGS sequence"/>
</dbReference>
<evidence type="ECO:0000259" key="3">
    <source>
        <dbReference type="PROSITE" id="PS50137"/>
    </source>
</evidence>
<evidence type="ECO:0000313" key="4">
    <source>
        <dbReference type="EMBL" id="KAL2631028.1"/>
    </source>
</evidence>
<dbReference type="SUPFAM" id="SSF53098">
    <property type="entry name" value="Ribonuclease H-like"/>
    <property type="match status" value="1"/>
</dbReference>
<feature type="domain" description="DRBM" evidence="3">
    <location>
        <begin position="812"/>
        <end position="880"/>
    </location>
</feature>
<reference evidence="4 5" key="1">
    <citation type="submission" date="2024-09" db="EMBL/GenBank/DDBJ databases">
        <title>Chromosome-scale assembly of Riccia fluitans.</title>
        <authorList>
            <person name="Paukszto L."/>
            <person name="Sawicki J."/>
            <person name="Karawczyk K."/>
            <person name="Piernik-Szablinska J."/>
            <person name="Szczecinska M."/>
            <person name="Mazdziarz M."/>
        </authorList>
    </citation>
    <scope>NUCLEOTIDE SEQUENCE [LARGE SCALE GENOMIC DNA]</scope>
    <source>
        <strain evidence="4">Rf_01</strain>
        <tissue evidence="4">Aerial parts of the thallus</tissue>
    </source>
</reference>
<dbReference type="GO" id="GO:0003723">
    <property type="term" value="F:RNA binding"/>
    <property type="evidence" value="ECO:0007669"/>
    <property type="project" value="UniProtKB-UniRule"/>
</dbReference>
<dbReference type="SMART" id="SM00474">
    <property type="entry name" value="35EXOc"/>
    <property type="match status" value="1"/>
</dbReference>
<comment type="caution">
    <text evidence="4">The sequence shown here is derived from an EMBL/GenBank/DDBJ whole genome shotgun (WGS) entry which is preliminary data.</text>
</comment>
<name>A0ABD1YK83_9MARC</name>
<dbReference type="InterPro" id="IPR012337">
    <property type="entry name" value="RNaseH-like_sf"/>
</dbReference>
<feature type="region of interest" description="Disordered" evidence="2">
    <location>
        <begin position="737"/>
        <end position="763"/>
    </location>
</feature>
<dbReference type="EMBL" id="JBHFFA010000004">
    <property type="protein sequence ID" value="KAL2631028.1"/>
    <property type="molecule type" value="Genomic_DNA"/>
</dbReference>
<organism evidence="4 5">
    <name type="scientific">Riccia fluitans</name>
    <dbReference type="NCBI Taxonomy" id="41844"/>
    <lineage>
        <taxon>Eukaryota</taxon>
        <taxon>Viridiplantae</taxon>
        <taxon>Streptophyta</taxon>
        <taxon>Embryophyta</taxon>
        <taxon>Marchantiophyta</taxon>
        <taxon>Marchantiopsida</taxon>
        <taxon>Marchantiidae</taxon>
        <taxon>Marchantiales</taxon>
        <taxon>Ricciaceae</taxon>
        <taxon>Riccia</taxon>
    </lineage>
</organism>